<feature type="signal peptide" evidence="2">
    <location>
        <begin position="1"/>
        <end position="21"/>
    </location>
</feature>
<dbReference type="RefSeq" id="XP_013407575.1">
    <property type="nucleotide sequence ID" value="XM_013552121.1"/>
</dbReference>
<evidence type="ECO:0000256" key="2">
    <source>
        <dbReference type="SAM" id="SignalP"/>
    </source>
</evidence>
<dbReference type="AlphaFoldDB" id="A0A1S3JAZ8"/>
<feature type="compositionally biased region" description="Polar residues" evidence="1">
    <location>
        <begin position="132"/>
        <end position="155"/>
    </location>
</feature>
<proteinExistence type="predicted"/>
<dbReference type="KEGG" id="lak:106171677"/>
<feature type="compositionally biased region" description="Polar residues" evidence="1">
    <location>
        <begin position="61"/>
        <end position="80"/>
    </location>
</feature>
<protein>
    <submittedName>
        <fullName evidence="4">Leukocyte receptor cluster member 8 homolog</fullName>
    </submittedName>
</protein>
<evidence type="ECO:0000313" key="3">
    <source>
        <dbReference type="Proteomes" id="UP000085678"/>
    </source>
</evidence>
<name>A0A1S3JAZ8_LINAN</name>
<keyword evidence="2" id="KW-0732">Signal</keyword>
<organism evidence="3 4">
    <name type="scientific">Lingula anatina</name>
    <name type="common">Brachiopod</name>
    <name type="synonym">Lingula unguis</name>
    <dbReference type="NCBI Taxonomy" id="7574"/>
    <lineage>
        <taxon>Eukaryota</taxon>
        <taxon>Metazoa</taxon>
        <taxon>Spiralia</taxon>
        <taxon>Lophotrochozoa</taxon>
        <taxon>Brachiopoda</taxon>
        <taxon>Linguliformea</taxon>
        <taxon>Lingulata</taxon>
        <taxon>Lingulida</taxon>
        <taxon>Linguloidea</taxon>
        <taxon>Lingulidae</taxon>
        <taxon>Lingula</taxon>
    </lineage>
</organism>
<feature type="compositionally biased region" description="Pro residues" evidence="1">
    <location>
        <begin position="179"/>
        <end position="190"/>
    </location>
</feature>
<evidence type="ECO:0000313" key="4">
    <source>
        <dbReference type="RefSeq" id="XP_013407575.1"/>
    </source>
</evidence>
<dbReference type="GeneID" id="106171677"/>
<keyword evidence="3" id="KW-1185">Reference proteome</keyword>
<dbReference type="InParanoid" id="A0A1S3JAZ8"/>
<evidence type="ECO:0000256" key="1">
    <source>
        <dbReference type="SAM" id="MobiDB-lite"/>
    </source>
</evidence>
<gene>
    <name evidence="4" type="primary">LOC106171677</name>
</gene>
<reference evidence="4" key="1">
    <citation type="submission" date="2025-08" db="UniProtKB">
        <authorList>
            <consortium name="RefSeq"/>
        </authorList>
    </citation>
    <scope>IDENTIFICATION</scope>
    <source>
        <tissue evidence="4">Gonads</tissue>
    </source>
</reference>
<keyword evidence="4" id="KW-0675">Receptor</keyword>
<sequence>MGLFLLSGIILCKVWQRRTQGAVLQTVTAAYDPEGQPQFTAGAQPGTTVYFNTPHGTTLTYQSDGANLSGTATSSNQDSNAGAPPSYWDITQQDLQNGVQQNAQSGSSVYNGPNPEHQYNPAQPSPGELSPGQPSQYAAHSQDTSQTEQINSQPQADEYPPQYVPPTGEGQPTEAPPIFEGPPPEAPPPTTDGQEHLPAPPTYEEAQAL</sequence>
<feature type="compositionally biased region" description="Polar residues" evidence="1">
    <location>
        <begin position="89"/>
        <end position="111"/>
    </location>
</feature>
<accession>A0A1S3JAZ8</accession>
<dbReference type="Proteomes" id="UP000085678">
    <property type="component" value="Unplaced"/>
</dbReference>
<feature type="chain" id="PRO_5010339016" evidence="2">
    <location>
        <begin position="22"/>
        <end position="209"/>
    </location>
</feature>
<feature type="region of interest" description="Disordered" evidence="1">
    <location>
        <begin position="61"/>
        <end position="209"/>
    </location>
</feature>